<keyword evidence="2" id="KW-1185">Reference proteome</keyword>
<evidence type="ECO:0000313" key="2">
    <source>
        <dbReference type="Proteomes" id="UP000635278"/>
    </source>
</evidence>
<dbReference type="Proteomes" id="UP000635278">
    <property type="component" value="Unassembled WGS sequence"/>
</dbReference>
<sequence length="127" mass="13474">MSGSVYRGPLGGTATATINGVAWNVVGECQYGAAGTQNETAKGQSAVEGFLTMPVQGYIQMTLRDRRDIDPMSFQGASDLTIIVEQANGKIITADDAWQVEQIVVNTQEGTFELKVESDSVVADVVS</sequence>
<dbReference type="RefSeq" id="WP_173582106.1">
    <property type="nucleotide sequence ID" value="NZ_WOTB01000003.1"/>
</dbReference>
<dbReference type="InterPro" id="IPR019596">
    <property type="entry name" value="Phage_Mu_GpM_tail_tub"/>
</dbReference>
<proteinExistence type="predicted"/>
<gene>
    <name evidence="1" type="ORF">GOB93_03305</name>
</gene>
<organism evidence="1 2">
    <name type="scientific">Acetobacter musti</name>
    <dbReference type="NCBI Taxonomy" id="864732"/>
    <lineage>
        <taxon>Bacteria</taxon>
        <taxon>Pseudomonadati</taxon>
        <taxon>Pseudomonadota</taxon>
        <taxon>Alphaproteobacteria</taxon>
        <taxon>Acetobacterales</taxon>
        <taxon>Acetobacteraceae</taxon>
        <taxon>Acetobacter</taxon>
    </lineage>
</organism>
<comment type="caution">
    <text evidence="1">The sequence shown here is derived from an EMBL/GenBank/DDBJ whole genome shotgun (WGS) entry which is preliminary data.</text>
</comment>
<protein>
    <submittedName>
        <fullName evidence="1">Phage tail protein</fullName>
    </submittedName>
</protein>
<accession>A0ABX0JLG6</accession>
<dbReference type="EMBL" id="WOTB01000003">
    <property type="protein sequence ID" value="NHN83667.1"/>
    <property type="molecule type" value="Genomic_DNA"/>
</dbReference>
<name>A0ABX0JLG6_9PROT</name>
<reference evidence="1 2" key="1">
    <citation type="journal article" date="2020" name="Int. J. Syst. Evol. Microbiol.">
        <title>Novel acetic acid bacteria from cider fermentations: Acetobacter conturbans sp. nov. and Acetobacter fallax sp. nov.</title>
        <authorList>
            <person name="Sombolestani A.S."/>
            <person name="Cleenwerck I."/>
            <person name="Cnockaert M."/>
            <person name="Borremans W."/>
            <person name="Wieme A.D."/>
            <person name="De Vuyst L."/>
            <person name="Vandamme P."/>
        </authorList>
    </citation>
    <scope>NUCLEOTIDE SEQUENCE [LARGE SCALE GENOMIC DNA]</scope>
    <source>
        <strain evidence="1 2">LMG 30640</strain>
    </source>
</reference>
<dbReference type="Pfam" id="PF10618">
    <property type="entry name" value="Tail_tube"/>
    <property type="match status" value="1"/>
</dbReference>
<evidence type="ECO:0000313" key="1">
    <source>
        <dbReference type="EMBL" id="NHN83667.1"/>
    </source>
</evidence>